<protein>
    <recommendedName>
        <fullName evidence="3">Chitin-binding type-2 domain-containing protein</fullName>
    </recommendedName>
</protein>
<proteinExistence type="predicted"/>
<dbReference type="Pfam" id="PF01607">
    <property type="entry name" value="CBM_14"/>
    <property type="match status" value="2"/>
</dbReference>
<accession>A0ABR4JD27</accession>
<evidence type="ECO:0000313" key="5">
    <source>
        <dbReference type="Proteomes" id="UP001610446"/>
    </source>
</evidence>
<feature type="compositionally biased region" description="Basic and acidic residues" evidence="1">
    <location>
        <begin position="86"/>
        <end position="137"/>
    </location>
</feature>
<feature type="compositionally biased region" description="Basic and acidic residues" evidence="1">
    <location>
        <begin position="381"/>
        <end position="414"/>
    </location>
</feature>
<dbReference type="PROSITE" id="PS50940">
    <property type="entry name" value="CHIT_BIND_II"/>
    <property type="match status" value="2"/>
</dbReference>
<comment type="caution">
    <text evidence="4">The sequence shown here is derived from an EMBL/GenBank/DDBJ whole genome shotgun (WGS) entry which is preliminary data.</text>
</comment>
<feature type="domain" description="Chitin-binding type-2" evidence="3">
    <location>
        <begin position="28"/>
        <end position="84"/>
    </location>
</feature>
<feature type="domain" description="Chitin-binding type-2" evidence="3">
    <location>
        <begin position="322"/>
        <end position="378"/>
    </location>
</feature>
<evidence type="ECO:0000256" key="1">
    <source>
        <dbReference type="SAM" id="MobiDB-lite"/>
    </source>
</evidence>
<feature type="region of interest" description="Disordered" evidence="1">
    <location>
        <begin position="86"/>
        <end position="324"/>
    </location>
</feature>
<feature type="compositionally biased region" description="Basic and acidic residues" evidence="1">
    <location>
        <begin position="149"/>
        <end position="313"/>
    </location>
</feature>
<feature type="chain" id="PRO_5045949652" description="Chitin-binding type-2 domain-containing protein" evidence="2">
    <location>
        <begin position="24"/>
        <end position="414"/>
    </location>
</feature>
<dbReference type="EMBL" id="JBFXLU010000152">
    <property type="protein sequence ID" value="KAL2837949.1"/>
    <property type="molecule type" value="Genomic_DNA"/>
</dbReference>
<dbReference type="InterPro" id="IPR002557">
    <property type="entry name" value="Chitin-bd_dom"/>
</dbReference>
<evidence type="ECO:0000313" key="4">
    <source>
        <dbReference type="EMBL" id="KAL2837949.1"/>
    </source>
</evidence>
<evidence type="ECO:0000256" key="2">
    <source>
        <dbReference type="SAM" id="SignalP"/>
    </source>
</evidence>
<dbReference type="InterPro" id="IPR036508">
    <property type="entry name" value="Chitin-bd_dom_sf"/>
</dbReference>
<evidence type="ECO:0000259" key="3">
    <source>
        <dbReference type="PROSITE" id="PS50940"/>
    </source>
</evidence>
<keyword evidence="2" id="KW-0732">Signal</keyword>
<reference evidence="4 5" key="1">
    <citation type="submission" date="2024-07" db="EMBL/GenBank/DDBJ databases">
        <title>Section-level genome sequencing and comparative genomics of Aspergillus sections Usti and Cavernicolus.</title>
        <authorList>
            <consortium name="Lawrence Berkeley National Laboratory"/>
            <person name="Nybo J.L."/>
            <person name="Vesth T.C."/>
            <person name="Theobald S."/>
            <person name="Frisvad J.C."/>
            <person name="Larsen T.O."/>
            <person name="Kjaerboelling I."/>
            <person name="Rothschild-Mancinelli K."/>
            <person name="Lyhne E.K."/>
            <person name="Kogle M.E."/>
            <person name="Barry K."/>
            <person name="Clum A."/>
            <person name="Na H."/>
            <person name="Ledsgaard L."/>
            <person name="Lin J."/>
            <person name="Lipzen A."/>
            <person name="Kuo A."/>
            <person name="Riley R."/>
            <person name="Mondo S."/>
            <person name="Labutti K."/>
            <person name="Haridas S."/>
            <person name="Pangalinan J."/>
            <person name="Salamov A.A."/>
            <person name="Simmons B.A."/>
            <person name="Magnuson J.K."/>
            <person name="Chen J."/>
            <person name="Drula E."/>
            <person name="Henrissat B."/>
            <person name="Wiebenga A."/>
            <person name="Lubbers R.J."/>
            <person name="Gomes A.C."/>
            <person name="Makela M.R."/>
            <person name="Stajich J."/>
            <person name="Grigoriev I.V."/>
            <person name="Mortensen U.H."/>
            <person name="De Vries R.P."/>
            <person name="Baker S.E."/>
            <person name="Andersen M.R."/>
        </authorList>
    </citation>
    <scope>NUCLEOTIDE SEQUENCE [LARGE SCALE GENOMIC DNA]</scope>
    <source>
        <strain evidence="4 5">CBS 123904</strain>
    </source>
</reference>
<organism evidence="4 5">
    <name type="scientific">Aspergillus pseudoustus</name>
    <dbReference type="NCBI Taxonomy" id="1810923"/>
    <lineage>
        <taxon>Eukaryota</taxon>
        <taxon>Fungi</taxon>
        <taxon>Dikarya</taxon>
        <taxon>Ascomycota</taxon>
        <taxon>Pezizomycotina</taxon>
        <taxon>Eurotiomycetes</taxon>
        <taxon>Eurotiomycetidae</taxon>
        <taxon>Eurotiales</taxon>
        <taxon>Aspergillaceae</taxon>
        <taxon>Aspergillus</taxon>
        <taxon>Aspergillus subgen. Nidulantes</taxon>
    </lineage>
</organism>
<gene>
    <name evidence="4" type="ORF">BJY01DRAFT_251180</name>
</gene>
<dbReference type="SUPFAM" id="SSF57625">
    <property type="entry name" value="Invertebrate chitin-binding proteins"/>
    <property type="match status" value="2"/>
</dbReference>
<dbReference type="Proteomes" id="UP001610446">
    <property type="component" value="Unassembled WGS sequence"/>
</dbReference>
<keyword evidence="5" id="KW-1185">Reference proteome</keyword>
<dbReference type="SMART" id="SM00494">
    <property type="entry name" value="ChtBD2"/>
    <property type="match status" value="2"/>
</dbReference>
<dbReference type="Gene3D" id="2.170.140.10">
    <property type="entry name" value="Chitin binding domain"/>
    <property type="match status" value="2"/>
</dbReference>
<feature type="signal peptide" evidence="2">
    <location>
        <begin position="1"/>
        <end position="23"/>
    </location>
</feature>
<name>A0ABR4JD27_9EURO</name>
<sequence length="414" mass="47596">MLPNMKCLTAVLAATLLSMPTAAAPRGNEKCEVGATWRDPHDCHAFFECAAGGIPARKVCGPRTAYSPHIGVCDYEWKVPTCRNRDVGHGRGDHDADKKEDSWGGDNHDDEEKGEESHDLKKGKDEKKEEDEKKENWGGDQNDNEEKEEDNKQDWNNKEKNEKNEKNEKRQDDGEKESWGGHHGDEEKGEDTHDLKKEDEEDKESLGGHHDDNKEKGDDDKQDWKNKEKDDDKKDDEKKDDEKKDDDKKEDEKKDDDKKEDEKKEDEKKDDDKKEDEKKDDDKKDDEKKEDEKKDDDKKDDEKSEEENYRLTTRDISQNKAGEKCRVGSVWADPSDCHKFWECAAGGNPVRKTCGPGTAYSEKLGVCDFEGNVPSCRRHQHNEGWEKKPQGKSEEEGNKKWEHKGSPRGGDEKH</sequence>
<feature type="region of interest" description="Disordered" evidence="1">
    <location>
        <begin position="371"/>
        <end position="414"/>
    </location>
</feature>